<feature type="region of interest" description="Disordered" evidence="1">
    <location>
        <begin position="1"/>
        <end position="108"/>
    </location>
</feature>
<dbReference type="AlphaFoldDB" id="A0A7S4C2T9"/>
<evidence type="ECO:0000256" key="1">
    <source>
        <dbReference type="SAM" id="MobiDB-lite"/>
    </source>
</evidence>
<gene>
    <name evidence="2" type="ORF">PCAR00345_LOCUS37898</name>
</gene>
<accession>A0A7S4C2T9</accession>
<protein>
    <recommendedName>
        <fullName evidence="3">Heterokaryon incompatibility domain-containing protein</fullName>
    </recommendedName>
</protein>
<name>A0A7S4C2T9_CHRCT</name>
<dbReference type="EMBL" id="HBIZ01060922">
    <property type="protein sequence ID" value="CAE0785190.1"/>
    <property type="molecule type" value="Transcribed_RNA"/>
</dbReference>
<proteinExistence type="predicted"/>
<feature type="compositionally biased region" description="Low complexity" evidence="1">
    <location>
        <begin position="13"/>
        <end position="47"/>
    </location>
</feature>
<sequence>MGGGASKARKPAKQSVSTVAVAATAAKPANAQGAQSATPSPASADSTPDPPASAVSAKTAPAPVTDEADAERPAPLQVDAPKQSESKPVVKDSKPVGKASNPAVTASKPAGKDVAVLRLVKLQEYVDAARNGSSSLCYDFLDPSLYVDAPFEELMATVRNDTAVVSWRWPFRKPGTENGWKDKFDPEDEEAGRDQKLPDDLLDTIASKYNPQKWLWLDWACVPQYGRGDTMKAIELSGTVYREAANMIMWESNAVPGFRIGRQYMSRAWTLAERIQRRKKRLTVRDFLSPSKLDEIGALLSDFDAASESADWKALASRLFATLYKILSPLPQDTEDQESEFLMKSPFEVAGLHSASAYEASTFYVIDQVKVMGWVQQNTIMNDLEGISDEYSGFATTGGIDGATYTKFLSAGGQMASLPPHPPQSAAWWRAVATNVHALLTHVLNANLVEGGQGGWLLDYLCRSAAVQYQAFSARDLLICLLASGVLSDANLDAKKPMKGYDEVVERVVDLLQLSGIESQLSLLFMKDGEDTPVTPSQPDVPSWHPLNFCGDLVLPESVYSRWKAPTTLGEFMQHTQTLVRRTRCRANLFAAAVHSAGKSHVCGQAIVQDVDAACGFSSWWPMDFVDQEKCGIVKWYNERIQQYASSLAQRDWSKPHTPAEPKLETVQHTVKADDEVAEPGTKLALRLTLFPQQGSQWFTGKVDAGGIARDLVVDMVWTLSDDETVARTGAKNWVLESRQSDLKDVSPSIVSDGDLKGQDPDKFDPAAIICESFKQANQDARALLAVALG</sequence>
<evidence type="ECO:0008006" key="3">
    <source>
        <dbReference type="Google" id="ProtNLM"/>
    </source>
</evidence>
<evidence type="ECO:0000313" key="2">
    <source>
        <dbReference type="EMBL" id="CAE0785190.1"/>
    </source>
</evidence>
<organism evidence="2">
    <name type="scientific">Chrysotila carterae</name>
    <name type="common">Marine alga</name>
    <name type="synonym">Syracosphaera carterae</name>
    <dbReference type="NCBI Taxonomy" id="13221"/>
    <lineage>
        <taxon>Eukaryota</taxon>
        <taxon>Haptista</taxon>
        <taxon>Haptophyta</taxon>
        <taxon>Prymnesiophyceae</taxon>
        <taxon>Isochrysidales</taxon>
        <taxon>Isochrysidaceae</taxon>
        <taxon>Chrysotila</taxon>
    </lineage>
</organism>
<feature type="compositionally biased region" description="Basic and acidic residues" evidence="1">
    <location>
        <begin position="82"/>
        <end position="95"/>
    </location>
</feature>
<reference evidence="2" key="1">
    <citation type="submission" date="2021-01" db="EMBL/GenBank/DDBJ databases">
        <authorList>
            <person name="Corre E."/>
            <person name="Pelletier E."/>
            <person name="Niang G."/>
            <person name="Scheremetjew M."/>
            <person name="Finn R."/>
            <person name="Kale V."/>
            <person name="Holt S."/>
            <person name="Cochrane G."/>
            <person name="Meng A."/>
            <person name="Brown T."/>
            <person name="Cohen L."/>
        </authorList>
    </citation>
    <scope>NUCLEOTIDE SEQUENCE</scope>
    <source>
        <strain evidence="2">CCMP645</strain>
    </source>
</reference>